<dbReference type="PANTHER" id="PTHR43798:SF5">
    <property type="entry name" value="MONOACYLGLYCEROL LIPASE ABHD6"/>
    <property type="match status" value="1"/>
</dbReference>
<sequence length="256" mass="28066">MQGVYPSGSDNSPAIVMLHSSMSSARQWRALTALLEADYRVVNLDLFGYGEGPDAEDAGSFSLSTEARRVMQVLDELEIAHFHLLGHSYGGALALKLALEQNQRVTSLMLFEPVAFHLLDKDNPARQEVEGLASDMSRKAASEAAQAFVDYWNGAGYFAGLPQQMQALFSQQVNKLKLDFQALLGETYTPEKYAKIEQPVLLMTGKNSRQSAHAVAAVIAHQLPRLTARPVSGGHMAPITHAEEVNNLILEFLVQK</sequence>
<keyword evidence="3" id="KW-1185">Reference proteome</keyword>
<dbReference type="Gene3D" id="3.40.50.1820">
    <property type="entry name" value="alpha/beta hydrolase"/>
    <property type="match status" value="1"/>
</dbReference>
<evidence type="ECO:0000313" key="3">
    <source>
        <dbReference type="Proteomes" id="UP000614272"/>
    </source>
</evidence>
<dbReference type="PRINTS" id="PR00111">
    <property type="entry name" value="ABHYDROLASE"/>
</dbReference>
<dbReference type="PANTHER" id="PTHR43798">
    <property type="entry name" value="MONOACYLGLYCEROL LIPASE"/>
    <property type="match status" value="1"/>
</dbReference>
<dbReference type="InterPro" id="IPR029058">
    <property type="entry name" value="AB_hydrolase_fold"/>
</dbReference>
<evidence type="ECO:0000259" key="1">
    <source>
        <dbReference type="Pfam" id="PF00561"/>
    </source>
</evidence>
<dbReference type="Pfam" id="PF00561">
    <property type="entry name" value="Abhydrolase_1"/>
    <property type="match status" value="1"/>
</dbReference>
<proteinExistence type="predicted"/>
<accession>A0ABQ1R3P1</accession>
<dbReference type="EMBL" id="BMGJ01000003">
    <property type="protein sequence ID" value="GGD56114.1"/>
    <property type="molecule type" value="Genomic_DNA"/>
</dbReference>
<feature type="domain" description="AB hydrolase-1" evidence="1">
    <location>
        <begin position="13"/>
        <end position="241"/>
    </location>
</feature>
<reference evidence="3" key="1">
    <citation type="journal article" date="2019" name="Int. J. Syst. Evol. Microbiol.">
        <title>The Global Catalogue of Microorganisms (GCM) 10K type strain sequencing project: providing services to taxonomists for standard genome sequencing and annotation.</title>
        <authorList>
            <consortium name="The Broad Institute Genomics Platform"/>
            <consortium name="The Broad Institute Genome Sequencing Center for Infectious Disease"/>
            <person name="Wu L."/>
            <person name="Ma J."/>
        </authorList>
    </citation>
    <scope>NUCLEOTIDE SEQUENCE [LARGE SCALE GENOMIC DNA]</scope>
    <source>
        <strain evidence="3">CGMCC 1.12923</strain>
    </source>
</reference>
<dbReference type="InterPro" id="IPR050266">
    <property type="entry name" value="AB_hydrolase_sf"/>
</dbReference>
<comment type="caution">
    <text evidence="2">The sequence shown here is derived from an EMBL/GenBank/DDBJ whole genome shotgun (WGS) entry which is preliminary data.</text>
</comment>
<dbReference type="InterPro" id="IPR000073">
    <property type="entry name" value="AB_hydrolase_1"/>
</dbReference>
<dbReference type="RefSeq" id="WP_099033904.1">
    <property type="nucleotide sequence ID" value="NZ_BMGJ01000003.1"/>
</dbReference>
<gene>
    <name evidence="2" type="primary">menH</name>
    <name evidence="2" type="ORF">GCM10011357_09650</name>
</gene>
<evidence type="ECO:0000313" key="2">
    <source>
        <dbReference type="EMBL" id="GGD56114.1"/>
    </source>
</evidence>
<organism evidence="2 3">
    <name type="scientific">Lacimicrobium alkaliphilum</name>
    <dbReference type="NCBI Taxonomy" id="1526571"/>
    <lineage>
        <taxon>Bacteria</taxon>
        <taxon>Pseudomonadati</taxon>
        <taxon>Pseudomonadota</taxon>
        <taxon>Gammaproteobacteria</taxon>
        <taxon>Alteromonadales</taxon>
        <taxon>Alteromonadaceae</taxon>
        <taxon>Lacimicrobium</taxon>
    </lineage>
</organism>
<name>A0ABQ1R3P1_9ALTE</name>
<dbReference type="Proteomes" id="UP000614272">
    <property type="component" value="Unassembled WGS sequence"/>
</dbReference>
<dbReference type="SUPFAM" id="SSF53474">
    <property type="entry name" value="alpha/beta-Hydrolases"/>
    <property type="match status" value="1"/>
</dbReference>
<protein>
    <submittedName>
        <fullName evidence="2">2-succinyl-6-hydroxy-2,4-cyclohexadiene-1-carboxylate synthase</fullName>
    </submittedName>
</protein>